<sequence>MRHFLEVRSEGLYCRAGDFYIDAWAPVKHCIITHAHGDHGRPGHQHYMASENTAKMLKLRLGLDSVDIFPYDEKVKINDCWVSLHPAGHILGSAQIKIESGSTTCVVSGDYKRAFDSSCEPFSLQQCDLFVTESTFALPIYNWEEPVHTAQKIFEWWQENKAKGFASVLFCYALGKAQRILSLLQTYTSSPIYLHGAILTFASLYEECGVVLGSYLPIHANPNKSFSGELILAPPMAKGTPWMKRFLPYKTALASGWMQVRGMRRRKNLDRGFALSDHADWQELLRTVKETGATTVLTTHGNTSSLARYLKEQGLQAAPLNGMEWLDEGEGEV</sequence>
<reference evidence="2" key="1">
    <citation type="submission" date="2015-09" db="EMBL/GenBank/DDBJ databases">
        <authorList>
            <person name="Bertelli C."/>
        </authorList>
    </citation>
    <scope>NUCLEOTIDE SEQUENCE [LARGE SCALE GENOMIC DNA]</scope>
    <source>
        <strain evidence="2">KNic</strain>
    </source>
</reference>
<organism evidence="1 2">
    <name type="scientific">Candidatus Protochlamydia naegleriophila</name>
    <dbReference type="NCBI Taxonomy" id="389348"/>
    <lineage>
        <taxon>Bacteria</taxon>
        <taxon>Pseudomonadati</taxon>
        <taxon>Chlamydiota</taxon>
        <taxon>Chlamydiia</taxon>
        <taxon>Parachlamydiales</taxon>
        <taxon>Parachlamydiaceae</taxon>
        <taxon>Candidatus Protochlamydia</taxon>
    </lineage>
</organism>
<dbReference type="AlphaFoldDB" id="A0A0U5JBJ9"/>
<evidence type="ECO:0000313" key="2">
    <source>
        <dbReference type="Proteomes" id="UP000069902"/>
    </source>
</evidence>
<dbReference type="EMBL" id="LN879502">
    <property type="protein sequence ID" value="CUI17417.1"/>
    <property type="molecule type" value="Genomic_DNA"/>
</dbReference>
<dbReference type="KEGG" id="pnl:PNK_1810"/>
<dbReference type="RefSeq" id="WP_059061595.1">
    <property type="nucleotide sequence ID" value="NZ_LN879502.1"/>
</dbReference>
<dbReference type="STRING" id="389348.PNK_1810"/>
<dbReference type="SUPFAM" id="SSF56281">
    <property type="entry name" value="Metallo-hydrolase/oxidoreductase"/>
    <property type="match status" value="1"/>
</dbReference>
<gene>
    <name evidence="1" type="ORF">PNK_1810</name>
</gene>
<protein>
    <submittedName>
        <fullName evidence="1">Uncharacterized protein</fullName>
    </submittedName>
</protein>
<name>A0A0U5JBJ9_9BACT</name>
<dbReference type="InterPro" id="IPR026360">
    <property type="entry name" value="Xnuc_lig_assoc"/>
</dbReference>
<dbReference type="InterPro" id="IPR050698">
    <property type="entry name" value="MBL"/>
</dbReference>
<dbReference type="Proteomes" id="UP000069902">
    <property type="component" value="Chromosome cPNK"/>
</dbReference>
<dbReference type="InterPro" id="IPR036866">
    <property type="entry name" value="RibonucZ/Hydroxyglut_hydro"/>
</dbReference>
<evidence type="ECO:0000313" key="1">
    <source>
        <dbReference type="EMBL" id="CUI17417.1"/>
    </source>
</evidence>
<dbReference type="Gene3D" id="3.60.15.10">
    <property type="entry name" value="Ribonuclease Z/Hydroxyacylglutathione hydrolase-like"/>
    <property type="match status" value="1"/>
</dbReference>
<proteinExistence type="predicted"/>
<dbReference type="PANTHER" id="PTHR11203">
    <property type="entry name" value="CLEAVAGE AND POLYADENYLATION SPECIFICITY FACTOR FAMILY MEMBER"/>
    <property type="match status" value="1"/>
</dbReference>
<dbReference type="PATRIC" id="fig|389348.3.peg.2032"/>
<dbReference type="InParanoid" id="A0A0U5JBJ9"/>
<accession>A0A0U5JBJ9</accession>
<dbReference type="GO" id="GO:0004521">
    <property type="term" value="F:RNA endonuclease activity"/>
    <property type="evidence" value="ECO:0007669"/>
    <property type="project" value="TreeGrafter"/>
</dbReference>
<keyword evidence="2" id="KW-1185">Reference proteome</keyword>
<dbReference type="PANTHER" id="PTHR11203:SF49">
    <property type="entry name" value="BLL1145 PROTEIN"/>
    <property type="match status" value="1"/>
</dbReference>
<dbReference type="NCBIfam" id="TIGR04122">
    <property type="entry name" value="Xnuc_lig_assoc"/>
    <property type="match status" value="1"/>
</dbReference>